<reference evidence="1" key="1">
    <citation type="submission" date="2018-05" db="EMBL/GenBank/DDBJ databases">
        <authorList>
            <person name="Lanie J.A."/>
            <person name="Ng W.-L."/>
            <person name="Kazmierczak K.M."/>
            <person name="Andrzejewski T.M."/>
            <person name="Davidsen T.M."/>
            <person name="Wayne K.J."/>
            <person name="Tettelin H."/>
            <person name="Glass J.I."/>
            <person name="Rusch D."/>
            <person name="Podicherti R."/>
            <person name="Tsui H.-C.T."/>
            <person name="Winkler M.E."/>
        </authorList>
    </citation>
    <scope>NUCLEOTIDE SEQUENCE</scope>
</reference>
<dbReference type="AlphaFoldDB" id="A0A381RWU2"/>
<sequence length="306" mass="34298">MQPNYGARPGWLRRCVVGLLFASTISVTVGGTAAQPSTLDDVIALASAYVENLFGELSTIVTEEDYRQSYFPRASFTNNPRRLRLRSEFLLVLLENTSAWTGFRDIFEVNGNRVRDRQDRLAEIFLGDTDDAMRQAQRIVDESSRYNLGTTGRTFNIPTYALSYLHPSNVQRFVFEKDGEGCGDNRAAWDISYEEVDVPTITRGFQNINLPSRGKFCIDSDTGTILKTEIRLSHPAFGSAVKATDATATVTFALDPDVELWVPNEMRERYQEIAGGRTISTARYSNYRKFRVSTNEGTGGGRLLPE</sequence>
<organism evidence="1">
    <name type="scientific">marine metagenome</name>
    <dbReference type="NCBI Taxonomy" id="408172"/>
    <lineage>
        <taxon>unclassified sequences</taxon>
        <taxon>metagenomes</taxon>
        <taxon>ecological metagenomes</taxon>
    </lineage>
</organism>
<evidence type="ECO:0000313" key="1">
    <source>
        <dbReference type="EMBL" id="SUZ96316.1"/>
    </source>
</evidence>
<accession>A0A381RWU2</accession>
<gene>
    <name evidence="1" type="ORF">METZ01_LOCUS49170</name>
</gene>
<proteinExistence type="predicted"/>
<name>A0A381RWU2_9ZZZZ</name>
<dbReference type="EMBL" id="UINC01002403">
    <property type="protein sequence ID" value="SUZ96316.1"/>
    <property type="molecule type" value="Genomic_DNA"/>
</dbReference>
<protein>
    <submittedName>
        <fullName evidence="1">Uncharacterized protein</fullName>
    </submittedName>
</protein>